<dbReference type="GO" id="GO:0000287">
    <property type="term" value="F:magnesium ion binding"/>
    <property type="evidence" value="ECO:0007669"/>
    <property type="project" value="UniProtKB-UniRule"/>
</dbReference>
<dbReference type="CDD" id="cd03109">
    <property type="entry name" value="DTBS"/>
    <property type="match status" value="1"/>
</dbReference>
<keyword evidence="4 9" id="KW-0547">Nucleotide-binding</keyword>
<reference evidence="10 11" key="1">
    <citation type="submission" date="2019-01" db="EMBL/GenBank/DDBJ databases">
        <title>Whole Genome of Ornithobacterium rhinotracheale FARPER-174b.</title>
        <authorList>
            <person name="Tataje-Lavanda L.A."/>
            <person name="Montalvan A."/>
            <person name="Montesinos R."/>
            <person name="Zimic M."/>
            <person name="Fernandez-Sanchez M."/>
            <person name="Fernandez-Diaz M."/>
        </authorList>
    </citation>
    <scope>NUCLEOTIDE SEQUENCE [LARGE SCALE GENOMIC DNA]</scope>
    <source>
        <strain evidence="10 11">FARPER-174b</strain>
    </source>
</reference>
<accession>A0A410JR63</accession>
<dbReference type="EMBL" id="CP035107">
    <property type="protein sequence ID" value="QAR30642.1"/>
    <property type="molecule type" value="Genomic_DNA"/>
</dbReference>
<evidence type="ECO:0000256" key="4">
    <source>
        <dbReference type="ARBA" id="ARBA00022741"/>
    </source>
</evidence>
<sequence length="209" mass="23423">MKHLFITGIDTDAGKTIAAAIATEALGADYWKPIQSGDLHRTDTMKVQQMISNTKSQFHPEAYRLNTPASPHAAADIDGVHIDLSQIHRPQTQNHLIIEGAGGLLVPLNAKQTVADLIQPTDKVILVTKHYLGSINHTLLSYEYLKNKGFRDIAIWINGEEKTSTEQALKNRVDAFFIERIQTLLEINKEGIQNEVRRISESLSYFVEH</sequence>
<evidence type="ECO:0000313" key="10">
    <source>
        <dbReference type="EMBL" id="QAR30642.1"/>
    </source>
</evidence>
<feature type="binding site" evidence="9">
    <location>
        <position position="16"/>
    </location>
    <ligand>
        <name>Mg(2+)</name>
        <dbReference type="ChEBI" id="CHEBI:18420"/>
    </ligand>
</feature>
<comment type="subunit">
    <text evidence="9">Homodimer.</text>
</comment>
<dbReference type="RefSeq" id="WP_128501123.1">
    <property type="nucleotide sequence ID" value="NZ_CP035107.1"/>
</dbReference>
<gene>
    <name evidence="9 10" type="primary">bioD</name>
    <name evidence="10" type="ORF">EQP59_04415</name>
</gene>
<dbReference type="GO" id="GO:0004141">
    <property type="term" value="F:dethiobiotin synthase activity"/>
    <property type="evidence" value="ECO:0007669"/>
    <property type="project" value="UniProtKB-UniRule"/>
</dbReference>
<feature type="binding site" evidence="9">
    <location>
        <position position="43"/>
    </location>
    <ligand>
        <name>ATP</name>
        <dbReference type="ChEBI" id="CHEBI:30616"/>
    </ligand>
</feature>
<dbReference type="Gene3D" id="3.40.50.300">
    <property type="entry name" value="P-loop containing nucleotide triphosphate hydrolases"/>
    <property type="match status" value="1"/>
</dbReference>
<evidence type="ECO:0000256" key="5">
    <source>
        <dbReference type="ARBA" id="ARBA00022756"/>
    </source>
</evidence>
<comment type="pathway">
    <text evidence="9">Cofactor biosynthesis; biotin biosynthesis; biotin from 7,8-diaminononanoate: step 1/2.</text>
</comment>
<dbReference type="PANTHER" id="PTHR43210:SF2">
    <property type="entry name" value="ATP-DEPENDENT DETHIOBIOTIN SYNTHETASE BIOD 2"/>
    <property type="match status" value="1"/>
</dbReference>
<evidence type="ECO:0000256" key="1">
    <source>
        <dbReference type="ARBA" id="ARBA00022490"/>
    </source>
</evidence>
<keyword evidence="7 9" id="KW-0460">Magnesium</keyword>
<keyword evidence="2 9" id="KW-0436">Ligase</keyword>
<feature type="active site" evidence="9">
    <location>
        <position position="32"/>
    </location>
</feature>
<feature type="binding site" evidence="9">
    <location>
        <position position="99"/>
    </location>
    <ligand>
        <name>Mg(2+)</name>
        <dbReference type="ChEBI" id="CHEBI:18420"/>
    </ligand>
</feature>
<feature type="binding site" evidence="9">
    <location>
        <position position="43"/>
    </location>
    <ligand>
        <name>Mg(2+)</name>
        <dbReference type="ChEBI" id="CHEBI:18420"/>
    </ligand>
</feature>
<dbReference type="OrthoDB" id="9802097at2"/>
<dbReference type="Pfam" id="PF13500">
    <property type="entry name" value="AAA_26"/>
    <property type="match status" value="1"/>
</dbReference>
<comment type="catalytic activity">
    <reaction evidence="9">
        <text>(7R,8S)-7,8-diammoniononanoate + CO2 + ATP = (4R,5S)-dethiobiotin + ADP + phosphate + 3 H(+)</text>
        <dbReference type="Rhea" id="RHEA:15805"/>
        <dbReference type="ChEBI" id="CHEBI:15378"/>
        <dbReference type="ChEBI" id="CHEBI:16526"/>
        <dbReference type="ChEBI" id="CHEBI:30616"/>
        <dbReference type="ChEBI" id="CHEBI:43474"/>
        <dbReference type="ChEBI" id="CHEBI:149469"/>
        <dbReference type="ChEBI" id="CHEBI:149473"/>
        <dbReference type="ChEBI" id="CHEBI:456216"/>
        <dbReference type="EC" id="6.3.3.3"/>
    </reaction>
</comment>
<dbReference type="HAMAP" id="MF_00336">
    <property type="entry name" value="BioD"/>
    <property type="match status" value="1"/>
</dbReference>
<evidence type="ECO:0000256" key="7">
    <source>
        <dbReference type="ARBA" id="ARBA00022842"/>
    </source>
</evidence>
<dbReference type="InterPro" id="IPR027417">
    <property type="entry name" value="P-loop_NTPase"/>
</dbReference>
<keyword evidence="1 9" id="KW-0963">Cytoplasm</keyword>
<dbReference type="GO" id="GO:0005829">
    <property type="term" value="C:cytosol"/>
    <property type="evidence" value="ECO:0007669"/>
    <property type="project" value="TreeGrafter"/>
</dbReference>
<keyword evidence="3 9" id="KW-0479">Metal-binding</keyword>
<proteinExistence type="inferred from homology"/>
<evidence type="ECO:0000256" key="6">
    <source>
        <dbReference type="ARBA" id="ARBA00022840"/>
    </source>
</evidence>
<feature type="binding site" evidence="9">
    <location>
        <begin position="99"/>
        <end position="102"/>
    </location>
    <ligand>
        <name>ATP</name>
        <dbReference type="ChEBI" id="CHEBI:30616"/>
    </ligand>
</feature>
<keyword evidence="6 9" id="KW-0067">ATP-binding</keyword>
<dbReference type="NCBIfam" id="TIGR00347">
    <property type="entry name" value="bioD"/>
    <property type="match status" value="1"/>
</dbReference>
<dbReference type="PIRSF" id="PIRSF006755">
    <property type="entry name" value="DTB_synth"/>
    <property type="match status" value="1"/>
</dbReference>
<dbReference type="GO" id="GO:0005524">
    <property type="term" value="F:ATP binding"/>
    <property type="evidence" value="ECO:0007669"/>
    <property type="project" value="UniProtKB-UniRule"/>
</dbReference>
<dbReference type="InterPro" id="IPR004472">
    <property type="entry name" value="DTB_synth_BioD"/>
</dbReference>
<dbReference type="SUPFAM" id="SSF52540">
    <property type="entry name" value="P-loop containing nucleoside triphosphate hydrolases"/>
    <property type="match status" value="1"/>
</dbReference>
<dbReference type="UniPathway" id="UPA00078">
    <property type="reaction ID" value="UER00161"/>
</dbReference>
<keyword evidence="5 9" id="KW-0093">Biotin biosynthesis</keyword>
<comment type="subcellular location">
    <subcellularLocation>
        <location evidence="9">Cytoplasm</location>
    </subcellularLocation>
</comment>
<feature type="binding site" evidence="9">
    <location>
        <position position="36"/>
    </location>
    <ligand>
        <name>substrate</name>
    </ligand>
</feature>
<evidence type="ECO:0000256" key="3">
    <source>
        <dbReference type="ARBA" id="ARBA00022723"/>
    </source>
</evidence>
<evidence type="ECO:0000256" key="8">
    <source>
        <dbReference type="ARBA" id="ARBA00047386"/>
    </source>
</evidence>
<protein>
    <recommendedName>
        <fullName evidence="9">ATP-dependent dethiobiotin synthetase BioD</fullName>
        <ecNumber evidence="9">6.3.3.3</ecNumber>
    </recommendedName>
    <alternativeName>
        <fullName evidence="9">DTB synthetase</fullName>
        <shortName evidence="9">DTBS</shortName>
    </alternativeName>
    <alternativeName>
        <fullName evidence="9">Dethiobiotin synthase</fullName>
    </alternativeName>
</protein>
<dbReference type="Proteomes" id="UP000287701">
    <property type="component" value="Chromosome"/>
</dbReference>
<dbReference type="PANTHER" id="PTHR43210">
    <property type="entry name" value="DETHIOBIOTIN SYNTHETASE"/>
    <property type="match status" value="1"/>
</dbReference>
<name>A0A410JR63_ORNRH</name>
<evidence type="ECO:0000256" key="2">
    <source>
        <dbReference type="ARBA" id="ARBA00022598"/>
    </source>
</evidence>
<comment type="catalytic activity">
    <reaction evidence="8">
        <text>(7R,8S)-8-amino-7-(carboxyamino)nonanoate + ATP = (4R,5S)-dethiobiotin + ADP + phosphate + H(+)</text>
        <dbReference type="Rhea" id="RHEA:63684"/>
        <dbReference type="ChEBI" id="CHEBI:15378"/>
        <dbReference type="ChEBI" id="CHEBI:30616"/>
        <dbReference type="ChEBI" id="CHEBI:43474"/>
        <dbReference type="ChEBI" id="CHEBI:149470"/>
        <dbReference type="ChEBI" id="CHEBI:149473"/>
        <dbReference type="ChEBI" id="CHEBI:456216"/>
    </reaction>
</comment>
<evidence type="ECO:0000313" key="11">
    <source>
        <dbReference type="Proteomes" id="UP000287701"/>
    </source>
</evidence>
<dbReference type="AlphaFoldDB" id="A0A410JR63"/>
<comment type="function">
    <text evidence="9">Catalyzes a mechanistically unusual reaction, the ATP-dependent insertion of CO2 between the N7 and N8 nitrogen atoms of 7,8-diaminopelargonic acid (DAPA, also called 7,8-diammoniononanoate) to form a ureido ring.</text>
</comment>
<dbReference type="GO" id="GO:0009102">
    <property type="term" value="P:biotin biosynthetic process"/>
    <property type="evidence" value="ECO:0007669"/>
    <property type="project" value="UniProtKB-UniRule"/>
</dbReference>
<dbReference type="EC" id="6.3.3.3" evidence="9"/>
<feature type="binding site" evidence="9">
    <location>
        <begin position="12"/>
        <end position="17"/>
    </location>
    <ligand>
        <name>ATP</name>
        <dbReference type="ChEBI" id="CHEBI:30616"/>
    </ligand>
</feature>
<comment type="caution">
    <text evidence="9">Lacks conserved residue(s) required for the propagation of feature annotation.</text>
</comment>
<comment type="similarity">
    <text evidence="9">Belongs to the dethiobiotin synthetase family.</text>
</comment>
<organism evidence="10 11">
    <name type="scientific">Ornithobacterium rhinotracheale</name>
    <dbReference type="NCBI Taxonomy" id="28251"/>
    <lineage>
        <taxon>Bacteria</taxon>
        <taxon>Pseudomonadati</taxon>
        <taxon>Bacteroidota</taxon>
        <taxon>Flavobacteriia</taxon>
        <taxon>Flavobacteriales</taxon>
        <taxon>Weeksellaceae</taxon>
        <taxon>Ornithobacterium</taxon>
    </lineage>
</organism>
<comment type="cofactor">
    <cofactor evidence="9">
        <name>Mg(2+)</name>
        <dbReference type="ChEBI" id="CHEBI:18420"/>
    </cofactor>
</comment>
<evidence type="ECO:0000256" key="9">
    <source>
        <dbReference type="HAMAP-Rule" id="MF_00336"/>
    </source>
</evidence>